<evidence type="ECO:0000256" key="1">
    <source>
        <dbReference type="ARBA" id="ARBA00007692"/>
    </source>
</evidence>
<reference evidence="5" key="1">
    <citation type="journal article" date="2014" name="Science">
        <title>Ancient hybridizations among the ancestral genomes of bread wheat.</title>
        <authorList>
            <consortium name="International Wheat Genome Sequencing Consortium,"/>
            <person name="Marcussen T."/>
            <person name="Sandve S.R."/>
            <person name="Heier L."/>
            <person name="Spannagl M."/>
            <person name="Pfeifer M."/>
            <person name="Jakobsen K.S."/>
            <person name="Wulff B.B."/>
            <person name="Steuernagel B."/>
            <person name="Mayer K.F."/>
            <person name="Olsen O.A."/>
        </authorList>
    </citation>
    <scope>NUCLEOTIDE SEQUENCE [LARGE SCALE GENOMIC DNA]</scope>
    <source>
        <strain evidence="5">cv. AL8/78</strain>
    </source>
</reference>
<dbReference type="AlphaFoldDB" id="A0A453R6K8"/>
<dbReference type="GO" id="GO:0006353">
    <property type="term" value="P:DNA-templated transcription termination"/>
    <property type="evidence" value="ECO:0007669"/>
    <property type="project" value="UniProtKB-KW"/>
</dbReference>
<evidence type="ECO:0000313" key="4">
    <source>
        <dbReference type="EnsemblPlants" id="AET7Gv20481700.2"/>
    </source>
</evidence>
<accession>A0A453R6K8</accession>
<evidence type="ECO:0000256" key="2">
    <source>
        <dbReference type="ARBA" id="ARBA00022472"/>
    </source>
</evidence>
<dbReference type="InterPro" id="IPR003690">
    <property type="entry name" value="MTERF"/>
</dbReference>
<dbReference type="Proteomes" id="UP000015105">
    <property type="component" value="Chromosome 7D"/>
</dbReference>
<dbReference type="EnsemblPlants" id="AET7Gv20481700.2">
    <property type="protein sequence ID" value="AET7Gv20481700.2"/>
    <property type="gene ID" value="AET7Gv20481700"/>
</dbReference>
<evidence type="ECO:0000256" key="3">
    <source>
        <dbReference type="ARBA" id="ARBA00022946"/>
    </source>
</evidence>
<name>A0A453R6K8_AEGTS</name>
<dbReference type="Gramene" id="AET7Gv20481700.2">
    <property type="protein sequence ID" value="AET7Gv20481700.2"/>
    <property type="gene ID" value="AET7Gv20481700"/>
</dbReference>
<keyword evidence="2" id="KW-0805">Transcription regulation</keyword>
<dbReference type="InterPro" id="IPR038538">
    <property type="entry name" value="MTERF_sf"/>
</dbReference>
<keyword evidence="2" id="KW-0804">Transcription</keyword>
<reference evidence="4" key="3">
    <citation type="journal article" date="2017" name="Nature">
        <title>Genome sequence of the progenitor of the wheat D genome Aegilops tauschii.</title>
        <authorList>
            <person name="Luo M.C."/>
            <person name="Gu Y.Q."/>
            <person name="Puiu D."/>
            <person name="Wang H."/>
            <person name="Twardziok S.O."/>
            <person name="Deal K.R."/>
            <person name="Huo N."/>
            <person name="Zhu T."/>
            <person name="Wang L."/>
            <person name="Wang Y."/>
            <person name="McGuire P.E."/>
            <person name="Liu S."/>
            <person name="Long H."/>
            <person name="Ramasamy R.K."/>
            <person name="Rodriguez J.C."/>
            <person name="Van S.L."/>
            <person name="Yuan L."/>
            <person name="Wang Z."/>
            <person name="Xia Z."/>
            <person name="Xiao L."/>
            <person name="Anderson O.D."/>
            <person name="Ouyang S."/>
            <person name="Liang Y."/>
            <person name="Zimin A.V."/>
            <person name="Pertea G."/>
            <person name="Qi P."/>
            <person name="Bennetzen J.L."/>
            <person name="Dai X."/>
            <person name="Dawson M.W."/>
            <person name="Muller H.G."/>
            <person name="Kugler K."/>
            <person name="Rivarola-Duarte L."/>
            <person name="Spannagl M."/>
            <person name="Mayer K.F.X."/>
            <person name="Lu F.H."/>
            <person name="Bevan M.W."/>
            <person name="Leroy P."/>
            <person name="Li P."/>
            <person name="You F.M."/>
            <person name="Sun Q."/>
            <person name="Liu Z."/>
            <person name="Lyons E."/>
            <person name="Wicker T."/>
            <person name="Salzberg S.L."/>
            <person name="Devos K.M."/>
            <person name="Dvorak J."/>
        </authorList>
    </citation>
    <scope>NUCLEOTIDE SEQUENCE [LARGE SCALE GENOMIC DNA]</scope>
    <source>
        <strain evidence="4">cv. AL8/78</strain>
    </source>
</reference>
<evidence type="ECO:0000313" key="5">
    <source>
        <dbReference type="Proteomes" id="UP000015105"/>
    </source>
</evidence>
<reference evidence="5" key="2">
    <citation type="journal article" date="2017" name="Nat. Plants">
        <title>The Aegilops tauschii genome reveals multiple impacts of transposons.</title>
        <authorList>
            <person name="Zhao G."/>
            <person name="Zou C."/>
            <person name="Li K."/>
            <person name="Wang K."/>
            <person name="Li T."/>
            <person name="Gao L."/>
            <person name="Zhang X."/>
            <person name="Wang H."/>
            <person name="Yang Z."/>
            <person name="Liu X."/>
            <person name="Jiang W."/>
            <person name="Mao L."/>
            <person name="Kong X."/>
            <person name="Jiao Y."/>
            <person name="Jia J."/>
        </authorList>
    </citation>
    <scope>NUCLEOTIDE SEQUENCE [LARGE SCALE GENOMIC DNA]</scope>
    <source>
        <strain evidence="5">cv. AL8/78</strain>
    </source>
</reference>
<proteinExistence type="inferred from homology"/>
<dbReference type="Gramene" id="AET7Gv20481700.1">
    <property type="protein sequence ID" value="AET7Gv20481700.1"/>
    <property type="gene ID" value="AET7Gv20481700"/>
</dbReference>
<organism evidence="4 5">
    <name type="scientific">Aegilops tauschii subsp. strangulata</name>
    <name type="common">Goatgrass</name>
    <dbReference type="NCBI Taxonomy" id="200361"/>
    <lineage>
        <taxon>Eukaryota</taxon>
        <taxon>Viridiplantae</taxon>
        <taxon>Streptophyta</taxon>
        <taxon>Embryophyta</taxon>
        <taxon>Tracheophyta</taxon>
        <taxon>Spermatophyta</taxon>
        <taxon>Magnoliopsida</taxon>
        <taxon>Liliopsida</taxon>
        <taxon>Poales</taxon>
        <taxon>Poaceae</taxon>
        <taxon>BOP clade</taxon>
        <taxon>Pooideae</taxon>
        <taxon>Triticodae</taxon>
        <taxon>Triticeae</taxon>
        <taxon>Triticinae</taxon>
        <taxon>Aegilops</taxon>
    </lineage>
</organism>
<sequence length="59" mass="6961">MKKPLKAVVEYPRYFSYSLEGRIKPRFWIIKSGNIDCSRTDMLAKNNELFAEEYLGIET</sequence>
<keyword evidence="5" id="KW-1185">Reference proteome</keyword>
<keyword evidence="2" id="KW-0806">Transcription termination</keyword>
<reference evidence="4" key="5">
    <citation type="journal article" date="2021" name="G3 (Bethesda)">
        <title>Aegilops tauschii genome assembly Aet v5.0 features greater sequence contiguity and improved annotation.</title>
        <authorList>
            <person name="Wang L."/>
            <person name="Zhu T."/>
            <person name="Rodriguez J.C."/>
            <person name="Deal K.R."/>
            <person name="Dubcovsky J."/>
            <person name="McGuire P.E."/>
            <person name="Lux T."/>
            <person name="Spannagl M."/>
            <person name="Mayer K.F.X."/>
            <person name="Baldrich P."/>
            <person name="Meyers B.C."/>
            <person name="Huo N."/>
            <person name="Gu Y.Q."/>
            <person name="Zhou H."/>
            <person name="Devos K.M."/>
            <person name="Bennetzen J.L."/>
            <person name="Unver T."/>
            <person name="Budak H."/>
            <person name="Gulick P.J."/>
            <person name="Galiba G."/>
            <person name="Kalapos B."/>
            <person name="Nelson D.R."/>
            <person name="Li P."/>
            <person name="You F.M."/>
            <person name="Luo M.C."/>
            <person name="Dvorak J."/>
        </authorList>
    </citation>
    <scope>NUCLEOTIDE SEQUENCE [LARGE SCALE GENOMIC DNA]</scope>
    <source>
        <strain evidence="4">cv. AL8/78</strain>
    </source>
</reference>
<dbReference type="Gene3D" id="1.25.70.10">
    <property type="entry name" value="Transcription termination factor 3, mitochondrial"/>
    <property type="match status" value="1"/>
</dbReference>
<dbReference type="Pfam" id="PF02536">
    <property type="entry name" value="mTERF"/>
    <property type="match status" value="1"/>
</dbReference>
<reference evidence="4" key="4">
    <citation type="submission" date="2019-03" db="UniProtKB">
        <authorList>
            <consortium name="EnsemblPlants"/>
        </authorList>
    </citation>
    <scope>IDENTIFICATION</scope>
</reference>
<dbReference type="EnsemblPlants" id="AET7Gv20481700.1">
    <property type="protein sequence ID" value="AET7Gv20481700.1"/>
    <property type="gene ID" value="AET7Gv20481700"/>
</dbReference>
<dbReference type="STRING" id="200361.A0A453R6K8"/>
<comment type="similarity">
    <text evidence="1">Belongs to the mTERF family.</text>
</comment>
<protein>
    <submittedName>
        <fullName evidence="4">Uncharacterized protein</fullName>
    </submittedName>
</protein>
<keyword evidence="3" id="KW-0809">Transit peptide</keyword>
<dbReference type="GO" id="GO:0003676">
    <property type="term" value="F:nucleic acid binding"/>
    <property type="evidence" value="ECO:0007669"/>
    <property type="project" value="InterPro"/>
</dbReference>